<evidence type="ECO:0000313" key="3">
    <source>
        <dbReference type="Proteomes" id="UP000597301"/>
    </source>
</evidence>
<sequence length="60" mass="6980">MLPEYNPGTLIFVDPEKAVEYRKEAIDVLTDTKEATFKRYAEEPEHGEMLKALNPNWNEP</sequence>
<keyword evidence="3" id="KW-1185">Reference proteome</keyword>
<feature type="domain" description="Peptidase S24/S26A/S26B/S26C" evidence="1">
    <location>
        <begin position="1"/>
        <end position="59"/>
    </location>
</feature>
<proteinExistence type="predicted"/>
<name>A0ABQ1NSI5_9GAMM</name>
<reference evidence="3" key="1">
    <citation type="journal article" date="2019" name="Int. J. Syst. Evol. Microbiol.">
        <title>The Global Catalogue of Microorganisms (GCM) 10K type strain sequencing project: providing services to taxonomists for standard genome sequencing and annotation.</title>
        <authorList>
            <consortium name="The Broad Institute Genomics Platform"/>
            <consortium name="The Broad Institute Genome Sequencing Center for Infectious Disease"/>
            <person name="Wu L."/>
            <person name="Ma J."/>
        </authorList>
    </citation>
    <scope>NUCLEOTIDE SEQUENCE [LARGE SCALE GENOMIC DNA]</scope>
    <source>
        <strain evidence="3">CGMCC 1.15122</strain>
    </source>
</reference>
<comment type="caution">
    <text evidence="2">The sequence shown here is derived from an EMBL/GenBank/DDBJ whole genome shotgun (WGS) entry which is preliminary data.</text>
</comment>
<dbReference type="SUPFAM" id="SSF51306">
    <property type="entry name" value="LexA/Signal peptidase"/>
    <property type="match status" value="1"/>
</dbReference>
<evidence type="ECO:0000259" key="1">
    <source>
        <dbReference type="Pfam" id="PF00717"/>
    </source>
</evidence>
<gene>
    <name evidence="2" type="ORF">GCM10011382_12500</name>
</gene>
<dbReference type="CDD" id="cd06529">
    <property type="entry name" value="S24_LexA-like"/>
    <property type="match status" value="1"/>
</dbReference>
<dbReference type="Pfam" id="PF00717">
    <property type="entry name" value="Peptidase_S24"/>
    <property type="match status" value="1"/>
</dbReference>
<organism evidence="2 3">
    <name type="scientific">Vreelandella lutescens</name>
    <dbReference type="NCBI Taxonomy" id="1602943"/>
    <lineage>
        <taxon>Bacteria</taxon>
        <taxon>Pseudomonadati</taxon>
        <taxon>Pseudomonadota</taxon>
        <taxon>Gammaproteobacteria</taxon>
        <taxon>Oceanospirillales</taxon>
        <taxon>Halomonadaceae</taxon>
        <taxon>Vreelandella</taxon>
    </lineage>
</organism>
<dbReference type="Proteomes" id="UP000597301">
    <property type="component" value="Unassembled WGS sequence"/>
</dbReference>
<dbReference type="InterPro" id="IPR015927">
    <property type="entry name" value="Peptidase_S24_S26A/B/C"/>
</dbReference>
<dbReference type="InterPro" id="IPR039418">
    <property type="entry name" value="LexA-like"/>
</dbReference>
<dbReference type="Gene3D" id="2.10.109.10">
    <property type="entry name" value="Umud Fragment, subunit A"/>
    <property type="match status" value="1"/>
</dbReference>
<dbReference type="EMBL" id="BMHM01000002">
    <property type="protein sequence ID" value="GGC83847.1"/>
    <property type="molecule type" value="Genomic_DNA"/>
</dbReference>
<dbReference type="InterPro" id="IPR036286">
    <property type="entry name" value="LexA/Signal_pep-like_sf"/>
</dbReference>
<protein>
    <recommendedName>
        <fullName evidence="1">Peptidase S24/S26A/S26B/S26C domain-containing protein</fullName>
    </recommendedName>
</protein>
<accession>A0ABQ1NSI5</accession>
<evidence type="ECO:0000313" key="2">
    <source>
        <dbReference type="EMBL" id="GGC83847.1"/>
    </source>
</evidence>